<accession>A0A1M5PJ78</accession>
<protein>
    <recommendedName>
        <fullName evidence="2">DUF418 domain-containing protein</fullName>
    </recommendedName>
</protein>
<dbReference type="InterPro" id="IPR052529">
    <property type="entry name" value="Bact_Transport_Assoc"/>
</dbReference>
<dbReference type="InterPro" id="IPR007349">
    <property type="entry name" value="DUF418"/>
</dbReference>
<reference evidence="3 4" key="1">
    <citation type="submission" date="2016-11" db="EMBL/GenBank/DDBJ databases">
        <authorList>
            <person name="Jaros S."/>
            <person name="Januszkiewicz K."/>
            <person name="Wedrychowicz H."/>
        </authorList>
    </citation>
    <scope>NUCLEOTIDE SEQUENCE [LARGE SCALE GENOMIC DNA]</scope>
    <source>
        <strain evidence="3 4">DSM 28715</strain>
    </source>
</reference>
<gene>
    <name evidence="3" type="ORF">SAMN05444003_1674</name>
</gene>
<feature type="transmembrane region" description="Helical" evidence="1">
    <location>
        <begin position="234"/>
        <end position="252"/>
    </location>
</feature>
<feature type="transmembrane region" description="Helical" evidence="1">
    <location>
        <begin position="51"/>
        <end position="76"/>
    </location>
</feature>
<evidence type="ECO:0000259" key="2">
    <source>
        <dbReference type="Pfam" id="PF04235"/>
    </source>
</evidence>
<feature type="transmembrane region" description="Helical" evidence="1">
    <location>
        <begin position="96"/>
        <end position="127"/>
    </location>
</feature>
<feature type="transmembrane region" description="Helical" evidence="1">
    <location>
        <begin position="187"/>
        <end position="213"/>
    </location>
</feature>
<evidence type="ECO:0000313" key="3">
    <source>
        <dbReference type="EMBL" id="SHH01840.1"/>
    </source>
</evidence>
<keyword evidence="1" id="KW-0472">Membrane</keyword>
<name>A0A1M5PJ78_9RHOB</name>
<dbReference type="OrthoDB" id="9807744at2"/>
<dbReference type="RefSeq" id="WP_072900496.1">
    <property type="nucleotide sequence ID" value="NZ_FQXB01000002.1"/>
</dbReference>
<feature type="transmembrane region" description="Helical" evidence="1">
    <location>
        <begin position="258"/>
        <end position="278"/>
    </location>
</feature>
<feature type="transmembrane region" description="Helical" evidence="1">
    <location>
        <begin position="324"/>
        <end position="347"/>
    </location>
</feature>
<keyword evidence="1" id="KW-0812">Transmembrane</keyword>
<dbReference type="PANTHER" id="PTHR30590">
    <property type="entry name" value="INNER MEMBRANE PROTEIN"/>
    <property type="match status" value="1"/>
</dbReference>
<feature type="transmembrane region" description="Helical" evidence="1">
    <location>
        <begin position="139"/>
        <end position="157"/>
    </location>
</feature>
<feature type="transmembrane region" description="Helical" evidence="1">
    <location>
        <begin position="12"/>
        <end position="30"/>
    </location>
</feature>
<feature type="domain" description="DUF418" evidence="2">
    <location>
        <begin position="216"/>
        <end position="366"/>
    </location>
</feature>
<dbReference type="Proteomes" id="UP000184074">
    <property type="component" value="Unassembled WGS sequence"/>
</dbReference>
<feature type="transmembrane region" description="Helical" evidence="1">
    <location>
        <begin position="299"/>
        <end position="318"/>
    </location>
</feature>
<dbReference type="EMBL" id="FQXB01000002">
    <property type="protein sequence ID" value="SHH01840.1"/>
    <property type="molecule type" value="Genomic_DNA"/>
</dbReference>
<organism evidence="3 4">
    <name type="scientific">Cognatiyoonia sediminum</name>
    <dbReference type="NCBI Taxonomy" id="1508389"/>
    <lineage>
        <taxon>Bacteria</taxon>
        <taxon>Pseudomonadati</taxon>
        <taxon>Pseudomonadota</taxon>
        <taxon>Alphaproteobacteria</taxon>
        <taxon>Rhodobacterales</taxon>
        <taxon>Paracoccaceae</taxon>
        <taxon>Cognatiyoonia</taxon>
    </lineage>
</organism>
<sequence>MNPDRALMPDYLRLIALFGIVVVNVQFFAYSISISDETAPAVSIADQITKFLVEGLATLKSYGLFSFMFGVGLGFLMASAERRSIDFGPLYRRRMIGLLILGFLHGTLFFYGDILFIYGLMGSLLYLMRNWSVRRLTRMGTILLVASVGIGSLLMLGEGGIPQEFLDLEAVVMTEGSFFDVFLFRSVSFAIVVFLLIFIQGIAALGWFCLGLAAVKAGIIDQPDHPIWAKARSIALIPSVALSLIGAGMTVWGDMTVGQFIVAAAAPLATLGYLGLIAQLSRHPGPITQKLLAVGGSSLSIYLGQSILLSLIFAPYGLGLWEQVGLATAELIAVSVTIALIMALSLWRLKFRLGPFEWVLRRFTYGRAQKNGAS</sequence>
<evidence type="ECO:0000256" key="1">
    <source>
        <dbReference type="SAM" id="Phobius"/>
    </source>
</evidence>
<keyword evidence="1" id="KW-1133">Transmembrane helix</keyword>
<dbReference type="Pfam" id="PF04235">
    <property type="entry name" value="DUF418"/>
    <property type="match status" value="1"/>
</dbReference>
<keyword evidence="4" id="KW-1185">Reference proteome</keyword>
<proteinExistence type="predicted"/>
<dbReference type="PANTHER" id="PTHR30590:SF2">
    <property type="entry name" value="INNER MEMBRANE PROTEIN"/>
    <property type="match status" value="1"/>
</dbReference>
<evidence type="ECO:0000313" key="4">
    <source>
        <dbReference type="Proteomes" id="UP000184074"/>
    </source>
</evidence>
<dbReference type="AlphaFoldDB" id="A0A1M5PJ78"/>